<dbReference type="EMBL" id="JARYMX010000003">
    <property type="protein sequence ID" value="KAJ9558836.1"/>
    <property type="molecule type" value="Genomic_DNA"/>
</dbReference>
<sequence length="710" mass="81630">MSCDDEKANVYLRSGGFWAEGVEGWDYVVSEETVTKGVRLKLNTTYQHLVRYCCRKCEIDPSNGVMNMAYKFQRQIFQVTDDEDVTTFLQFANQSTKDPILYVDAFLDGGGDGSVVPETQHQQQEGQEEEDEEEYERRKFAGCAEDESHVYHRGLTDEEEDEENEEEDEENEEGVEPFKLREGVNDYFGMPPLLRSEDFLSQNNEVVPYRRSQRVKDGQVFDTKEQMILAVGQKFLEEGFEHKTNKSCTQRYEVVCVRDKCNWLMKARSVGETGAFMERTLVDKHTCSTTQLNRGHRQANKKILGNLFKNKFINVKRALTPKDMVQDVQEMYGFEISYATAWRARWKALELIRGSHAESFTRLPTYLYNLKRVNPGTRTAIRTDSSGRFAECFVALGVSIQTFLENLRPVLIIDAAHLKGAYLGTMFLVVAMDGNNNIVPVAFGVEGAKLMEEVGVDRWSRAYFPAQRFNIMTSNSAESINAMSRFARRLPIVGLIEYFREFLQEWYFLRRNKASELNHPLTEWAQLKIQKRIGKFAMWTVRGIGYDRWQVHDMDRGAEVEMSIRSCSYLKWQVSGLPCGHAIAVAKKLREKDCFHLITVPYFMSELYKATYKGVINPVGPSQTWEYPEDPLPTVHPPLVIKRAVGRPKGNNRRPSRGESRTQKRCPRCEEYGHTSTQFPLIPSSARGSSQLEPIGTIDLNSLYQNVQFN</sequence>
<feature type="compositionally biased region" description="Basic and acidic residues" evidence="5">
    <location>
        <begin position="656"/>
        <end position="669"/>
    </location>
</feature>
<feature type="region of interest" description="Disordered" evidence="5">
    <location>
        <begin position="112"/>
        <end position="177"/>
    </location>
</feature>
<reference evidence="7" key="1">
    <citation type="submission" date="2023-03" db="EMBL/GenBank/DDBJ databases">
        <title>Chromosome-scale reference genome and RAD-based genetic map of yellow starthistle (Centaurea solstitialis) reveal putative structural variation and QTLs associated with invader traits.</title>
        <authorList>
            <person name="Reatini B."/>
            <person name="Cang F.A."/>
            <person name="Jiang Q."/>
            <person name="Mckibben M.T.W."/>
            <person name="Barker M.S."/>
            <person name="Rieseberg L.H."/>
            <person name="Dlugosch K.M."/>
        </authorList>
    </citation>
    <scope>NUCLEOTIDE SEQUENCE</scope>
    <source>
        <strain evidence="7">CAN-66</strain>
        <tissue evidence="7">Leaf</tissue>
    </source>
</reference>
<dbReference type="GO" id="GO:0008270">
    <property type="term" value="F:zinc ion binding"/>
    <property type="evidence" value="ECO:0007669"/>
    <property type="project" value="UniProtKB-KW"/>
</dbReference>
<feature type="compositionally biased region" description="Basic residues" evidence="5">
    <location>
        <begin position="644"/>
        <end position="655"/>
    </location>
</feature>
<feature type="compositionally biased region" description="Basic and acidic residues" evidence="5">
    <location>
        <begin position="146"/>
        <end position="156"/>
    </location>
</feature>
<accession>A0AA38TNX5</accession>
<evidence type="ECO:0000313" key="8">
    <source>
        <dbReference type="Proteomes" id="UP001172457"/>
    </source>
</evidence>
<protein>
    <recommendedName>
        <fullName evidence="6">SWIM-type domain-containing protein</fullName>
    </recommendedName>
</protein>
<feature type="region of interest" description="Disordered" evidence="5">
    <location>
        <begin position="644"/>
        <end position="669"/>
    </location>
</feature>
<keyword evidence="2 4" id="KW-0863">Zinc-finger</keyword>
<keyword evidence="3" id="KW-0862">Zinc</keyword>
<dbReference type="InterPro" id="IPR007527">
    <property type="entry name" value="Znf_SWIM"/>
</dbReference>
<dbReference type="PROSITE" id="PS50966">
    <property type="entry name" value="ZF_SWIM"/>
    <property type="match status" value="1"/>
</dbReference>
<evidence type="ECO:0000256" key="5">
    <source>
        <dbReference type="SAM" id="MobiDB-lite"/>
    </source>
</evidence>
<dbReference type="InterPro" id="IPR006564">
    <property type="entry name" value="Znf_PMZ"/>
</dbReference>
<proteinExistence type="predicted"/>
<evidence type="ECO:0000256" key="2">
    <source>
        <dbReference type="ARBA" id="ARBA00022771"/>
    </source>
</evidence>
<dbReference type="Proteomes" id="UP001172457">
    <property type="component" value="Chromosome 3"/>
</dbReference>
<evidence type="ECO:0000256" key="1">
    <source>
        <dbReference type="ARBA" id="ARBA00022723"/>
    </source>
</evidence>
<evidence type="ECO:0000313" key="7">
    <source>
        <dbReference type="EMBL" id="KAJ9558836.1"/>
    </source>
</evidence>
<evidence type="ECO:0000259" key="6">
    <source>
        <dbReference type="PROSITE" id="PS50966"/>
    </source>
</evidence>
<comment type="caution">
    <text evidence="7">The sequence shown here is derived from an EMBL/GenBank/DDBJ whole genome shotgun (WGS) entry which is preliminary data.</text>
</comment>
<dbReference type="SMART" id="SM00575">
    <property type="entry name" value="ZnF_PMZ"/>
    <property type="match status" value="1"/>
</dbReference>
<evidence type="ECO:0000256" key="4">
    <source>
        <dbReference type="PROSITE-ProRule" id="PRU00325"/>
    </source>
</evidence>
<organism evidence="7 8">
    <name type="scientific">Centaurea solstitialis</name>
    <name type="common">yellow star-thistle</name>
    <dbReference type="NCBI Taxonomy" id="347529"/>
    <lineage>
        <taxon>Eukaryota</taxon>
        <taxon>Viridiplantae</taxon>
        <taxon>Streptophyta</taxon>
        <taxon>Embryophyta</taxon>
        <taxon>Tracheophyta</taxon>
        <taxon>Spermatophyta</taxon>
        <taxon>Magnoliopsida</taxon>
        <taxon>eudicotyledons</taxon>
        <taxon>Gunneridae</taxon>
        <taxon>Pentapetalae</taxon>
        <taxon>asterids</taxon>
        <taxon>campanulids</taxon>
        <taxon>Asterales</taxon>
        <taxon>Asteraceae</taxon>
        <taxon>Carduoideae</taxon>
        <taxon>Cardueae</taxon>
        <taxon>Centaureinae</taxon>
        <taxon>Centaurea</taxon>
    </lineage>
</organism>
<feature type="compositionally biased region" description="Acidic residues" evidence="5">
    <location>
        <begin position="157"/>
        <end position="175"/>
    </location>
</feature>
<gene>
    <name evidence="7" type="ORF">OSB04_013450</name>
</gene>
<feature type="domain" description="SWIM-type" evidence="6">
    <location>
        <begin position="558"/>
        <end position="590"/>
    </location>
</feature>
<dbReference type="PANTHER" id="PTHR31973:SF185">
    <property type="entry name" value="TRANSPOSASE, MUDR, PLANT, MULE TRANSPOSASE DOMAIN-CONTAINING PROTEIN"/>
    <property type="match status" value="1"/>
</dbReference>
<name>A0AA38TNX5_9ASTR</name>
<dbReference type="PANTHER" id="PTHR31973">
    <property type="entry name" value="POLYPROTEIN, PUTATIVE-RELATED"/>
    <property type="match status" value="1"/>
</dbReference>
<evidence type="ECO:0000256" key="3">
    <source>
        <dbReference type="ARBA" id="ARBA00022833"/>
    </source>
</evidence>
<keyword evidence="1" id="KW-0479">Metal-binding</keyword>
<keyword evidence="8" id="KW-1185">Reference proteome</keyword>
<dbReference type="AlphaFoldDB" id="A0AA38TNX5"/>